<dbReference type="Proteomes" id="UP000285532">
    <property type="component" value="Unassembled WGS sequence"/>
</dbReference>
<organism evidence="1 2">
    <name type="scientific">Lacticaseibacillus paracasei</name>
    <name type="common">Lactobacillus paracasei</name>
    <dbReference type="NCBI Taxonomy" id="1597"/>
    <lineage>
        <taxon>Bacteria</taxon>
        <taxon>Bacillati</taxon>
        <taxon>Bacillota</taxon>
        <taxon>Bacilli</taxon>
        <taxon>Lactobacillales</taxon>
        <taxon>Lactobacillaceae</taxon>
        <taxon>Lacticaseibacillus</taxon>
    </lineage>
</organism>
<name>A0A422M1C5_LACPA</name>
<dbReference type="InterPro" id="IPR053842">
    <property type="entry name" value="NikA-like"/>
</dbReference>
<dbReference type="EMBL" id="LKFU01000146">
    <property type="protein sequence ID" value="RND80550.1"/>
    <property type="molecule type" value="Genomic_DNA"/>
</dbReference>
<evidence type="ECO:0000313" key="2">
    <source>
        <dbReference type="Proteomes" id="UP000285532"/>
    </source>
</evidence>
<dbReference type="RefSeq" id="WP_128519153.1">
    <property type="nucleotide sequence ID" value="NZ_LKFU01000146.1"/>
</dbReference>
<dbReference type="Pfam" id="PF21983">
    <property type="entry name" value="NikA-like"/>
    <property type="match status" value="1"/>
</dbReference>
<sequence length="129" mass="14680">MTKFEPNRKRPIRKTARFTAAELAEIKRQQFEAGYNQFSAFARYRLFNSPIFDVSLIDSNAMLPRTRRVGDQLNQITHAVNLTGTVSKEQVEAVKELVGQLSKVLKEHLLQDAEFEASLARSLNPSSKK</sequence>
<gene>
    <name evidence="1" type="ORF">FAM18172_03063</name>
</gene>
<protein>
    <recommendedName>
        <fullName evidence="3">Mobilization protein</fullName>
    </recommendedName>
</protein>
<accession>A0A422M1C5</accession>
<comment type="caution">
    <text evidence="1">The sequence shown here is derived from an EMBL/GenBank/DDBJ whole genome shotgun (WGS) entry which is preliminary data.</text>
</comment>
<proteinExistence type="predicted"/>
<dbReference type="AlphaFoldDB" id="A0A422M1C5"/>
<reference evidence="1 2" key="1">
    <citation type="journal article" date="2018" name="Front. Microbiol.">
        <title>Conversion of Methionine to Cysteine in Lactobacillus paracasei Depends on the Highly Mobile cysK-ctl-cysE Gene Cluster.</title>
        <authorList>
            <person name="Wuthrich D."/>
            <person name="Irmler S."/>
            <person name="Berthoud H."/>
            <person name="Guggenbuhl B."/>
            <person name="Eugster E."/>
            <person name="Bruggmann R."/>
        </authorList>
    </citation>
    <scope>NUCLEOTIDE SEQUENCE [LARGE SCALE GENOMIC DNA]</scope>
    <source>
        <strain evidence="1 2">FAM18172</strain>
    </source>
</reference>
<evidence type="ECO:0008006" key="3">
    <source>
        <dbReference type="Google" id="ProtNLM"/>
    </source>
</evidence>
<evidence type="ECO:0000313" key="1">
    <source>
        <dbReference type="EMBL" id="RND80550.1"/>
    </source>
</evidence>